<dbReference type="EMBL" id="CM029051">
    <property type="protein sequence ID" value="KAG2563546.1"/>
    <property type="molecule type" value="Genomic_DNA"/>
</dbReference>
<dbReference type="FunFam" id="1.10.10.10:FF:000322">
    <property type="entry name" value="Probable disease resistance protein At1g63360"/>
    <property type="match status" value="1"/>
</dbReference>
<evidence type="ECO:0000259" key="10">
    <source>
        <dbReference type="Pfam" id="PF23598"/>
    </source>
</evidence>
<dbReference type="InterPro" id="IPR041118">
    <property type="entry name" value="Rx_N"/>
</dbReference>
<dbReference type="Pfam" id="PF23559">
    <property type="entry name" value="WHD_DRP"/>
    <property type="match status" value="1"/>
</dbReference>
<dbReference type="InterPro" id="IPR002182">
    <property type="entry name" value="NB-ARC"/>
</dbReference>
<dbReference type="InterPro" id="IPR042197">
    <property type="entry name" value="Apaf_helical"/>
</dbReference>
<gene>
    <name evidence="11" type="ORF">PVAP13_8KG129100</name>
</gene>
<comment type="caution">
    <text evidence="11">The sequence shown here is derived from an EMBL/GenBank/DDBJ whole genome shotgun (WGS) entry which is preliminary data.</text>
</comment>
<evidence type="ECO:0000259" key="7">
    <source>
        <dbReference type="Pfam" id="PF00931"/>
    </source>
</evidence>
<dbReference type="Gene3D" id="1.10.10.10">
    <property type="entry name" value="Winged helix-like DNA-binding domain superfamily/Winged helix DNA-binding domain"/>
    <property type="match status" value="1"/>
</dbReference>
<dbReference type="PRINTS" id="PR00364">
    <property type="entry name" value="DISEASERSIST"/>
</dbReference>
<dbReference type="PANTHER" id="PTHR23155">
    <property type="entry name" value="DISEASE RESISTANCE PROTEIN RP"/>
    <property type="match status" value="1"/>
</dbReference>
<evidence type="ECO:0000256" key="3">
    <source>
        <dbReference type="ARBA" id="ARBA00022737"/>
    </source>
</evidence>
<dbReference type="CDD" id="cd14798">
    <property type="entry name" value="RX-CC_like"/>
    <property type="match status" value="1"/>
</dbReference>
<evidence type="ECO:0000259" key="8">
    <source>
        <dbReference type="Pfam" id="PF18052"/>
    </source>
</evidence>
<proteinExistence type="inferred from homology"/>
<evidence type="ECO:0000256" key="1">
    <source>
        <dbReference type="ARBA" id="ARBA00008894"/>
    </source>
</evidence>
<keyword evidence="4" id="KW-0547">Nucleotide-binding</keyword>
<evidence type="ECO:0000256" key="4">
    <source>
        <dbReference type="ARBA" id="ARBA00022741"/>
    </source>
</evidence>
<keyword evidence="6" id="KW-0175">Coiled coil</keyword>
<dbReference type="InterPro" id="IPR027417">
    <property type="entry name" value="P-loop_NTPase"/>
</dbReference>
<dbReference type="GO" id="GO:0042742">
    <property type="term" value="P:defense response to bacterium"/>
    <property type="evidence" value="ECO:0007669"/>
    <property type="project" value="UniProtKB-ARBA"/>
</dbReference>
<dbReference type="Gene3D" id="3.80.10.10">
    <property type="entry name" value="Ribonuclease Inhibitor"/>
    <property type="match status" value="1"/>
</dbReference>
<feature type="domain" description="NB-ARC" evidence="7">
    <location>
        <begin position="172"/>
        <end position="327"/>
    </location>
</feature>
<dbReference type="InterPro" id="IPR036388">
    <property type="entry name" value="WH-like_DNA-bd_sf"/>
</dbReference>
<keyword evidence="5" id="KW-0611">Plant defense</keyword>
<evidence type="ECO:0000313" key="12">
    <source>
        <dbReference type="Proteomes" id="UP000823388"/>
    </source>
</evidence>
<keyword evidence="12" id="KW-1185">Reference proteome</keyword>
<dbReference type="GO" id="GO:0009626">
    <property type="term" value="P:plant-type hypersensitive response"/>
    <property type="evidence" value="ECO:0007669"/>
    <property type="project" value="UniProtKB-ARBA"/>
</dbReference>
<dbReference type="InterPro" id="IPR038005">
    <property type="entry name" value="RX-like_CC"/>
</dbReference>
<organism evidence="11 12">
    <name type="scientific">Panicum virgatum</name>
    <name type="common">Blackwell switchgrass</name>
    <dbReference type="NCBI Taxonomy" id="38727"/>
    <lineage>
        <taxon>Eukaryota</taxon>
        <taxon>Viridiplantae</taxon>
        <taxon>Streptophyta</taxon>
        <taxon>Embryophyta</taxon>
        <taxon>Tracheophyta</taxon>
        <taxon>Spermatophyta</taxon>
        <taxon>Magnoliopsida</taxon>
        <taxon>Liliopsida</taxon>
        <taxon>Poales</taxon>
        <taxon>Poaceae</taxon>
        <taxon>PACMAD clade</taxon>
        <taxon>Panicoideae</taxon>
        <taxon>Panicodae</taxon>
        <taxon>Paniceae</taxon>
        <taxon>Panicinae</taxon>
        <taxon>Panicum</taxon>
        <taxon>Panicum sect. Hiantes</taxon>
    </lineage>
</organism>
<evidence type="ECO:0000259" key="9">
    <source>
        <dbReference type="Pfam" id="PF23559"/>
    </source>
</evidence>
<dbReference type="Gene3D" id="1.10.8.430">
    <property type="entry name" value="Helical domain of apoptotic protease-activating factors"/>
    <property type="match status" value="1"/>
</dbReference>
<protein>
    <submittedName>
        <fullName evidence="11">Uncharacterized protein</fullName>
    </submittedName>
</protein>
<feature type="domain" description="Disease resistance protein winged helix" evidence="9">
    <location>
        <begin position="434"/>
        <end position="508"/>
    </location>
</feature>
<dbReference type="PANTHER" id="PTHR23155:SF1116">
    <property type="entry name" value="OS12G0273300 PROTEIN"/>
    <property type="match status" value="1"/>
</dbReference>
<dbReference type="InterPro" id="IPR058922">
    <property type="entry name" value="WHD_DRP"/>
</dbReference>
<dbReference type="FunFam" id="3.40.50.300:FF:001091">
    <property type="entry name" value="Probable disease resistance protein At1g61300"/>
    <property type="match status" value="1"/>
</dbReference>
<dbReference type="InterPro" id="IPR055414">
    <property type="entry name" value="LRR_R13L4/SHOC2-like"/>
</dbReference>
<dbReference type="SUPFAM" id="SSF52540">
    <property type="entry name" value="P-loop containing nucleoside triphosphate hydrolases"/>
    <property type="match status" value="1"/>
</dbReference>
<feature type="domain" description="Disease resistance R13L4/SHOC-2-like LRR" evidence="10">
    <location>
        <begin position="545"/>
        <end position="892"/>
    </location>
</feature>
<keyword evidence="3" id="KW-0677">Repeat</keyword>
<dbReference type="Pfam" id="PF18052">
    <property type="entry name" value="Rx_N"/>
    <property type="match status" value="1"/>
</dbReference>
<name>A0A8T0PX90_PANVG</name>
<dbReference type="Gene3D" id="1.20.5.4130">
    <property type="match status" value="1"/>
</dbReference>
<dbReference type="InterPro" id="IPR032675">
    <property type="entry name" value="LRR_dom_sf"/>
</dbReference>
<evidence type="ECO:0000256" key="2">
    <source>
        <dbReference type="ARBA" id="ARBA00022614"/>
    </source>
</evidence>
<dbReference type="SUPFAM" id="SSF52058">
    <property type="entry name" value="L domain-like"/>
    <property type="match status" value="1"/>
</dbReference>
<accession>A0A8T0PX90</accession>
<dbReference type="GO" id="GO:0002758">
    <property type="term" value="P:innate immune response-activating signaling pathway"/>
    <property type="evidence" value="ECO:0007669"/>
    <property type="project" value="UniProtKB-ARBA"/>
</dbReference>
<dbReference type="Pfam" id="PF23598">
    <property type="entry name" value="LRR_14"/>
    <property type="match status" value="1"/>
</dbReference>
<dbReference type="InterPro" id="IPR044974">
    <property type="entry name" value="Disease_R_plants"/>
</dbReference>
<evidence type="ECO:0000256" key="6">
    <source>
        <dbReference type="ARBA" id="ARBA00023054"/>
    </source>
</evidence>
<dbReference type="GO" id="GO:0043531">
    <property type="term" value="F:ADP binding"/>
    <property type="evidence" value="ECO:0007669"/>
    <property type="project" value="InterPro"/>
</dbReference>
<evidence type="ECO:0000256" key="5">
    <source>
        <dbReference type="ARBA" id="ARBA00022821"/>
    </source>
</evidence>
<feature type="domain" description="Disease resistance N-terminal" evidence="8">
    <location>
        <begin position="9"/>
        <end position="92"/>
    </location>
</feature>
<keyword evidence="2" id="KW-0433">Leucine-rich repeat</keyword>
<dbReference type="Proteomes" id="UP000823388">
    <property type="component" value="Chromosome 8K"/>
</dbReference>
<reference evidence="11" key="1">
    <citation type="submission" date="2020-05" db="EMBL/GenBank/DDBJ databases">
        <title>WGS assembly of Panicum virgatum.</title>
        <authorList>
            <person name="Lovell J.T."/>
            <person name="Jenkins J."/>
            <person name="Shu S."/>
            <person name="Juenger T.E."/>
            <person name="Schmutz J."/>
        </authorList>
    </citation>
    <scope>NUCLEOTIDE SEQUENCE</scope>
    <source>
        <strain evidence="11">AP13</strain>
    </source>
</reference>
<dbReference type="Gene3D" id="3.40.50.300">
    <property type="entry name" value="P-loop containing nucleotide triphosphate hydrolases"/>
    <property type="match status" value="1"/>
</dbReference>
<comment type="similarity">
    <text evidence="1">Belongs to the disease resistance NB-LRR family.</text>
</comment>
<sequence>MEVVTGALPRVITKLNELLIGEYNLQKGVKGEIRFLQSVLESMKGALEKVSTTPADRLDIQDMIWARDLRELSYDIEDSIDTFMVHGQGKEQANLHGIIKFTDRSVGLFRKAKIRHGMVTEIRDIKIHVEEVAKRHGRYKINSNVPMPAMIDPRLFTQYTEVKELVGIDEARDELIKTLEEENDVSMQQHGKIVSIVGFGGLGKTTLANVVYEKIRARFDCCAFVSVSQTPNLKKLFKGLLCDLGKNINEEALDESQLTKVLRDFLHEKRYFVIIDDIWDISVWKMIRCALPDNDVGFTIITTTHNFDVAEKVGGAYKLKPLSLNNSQKLLYRRMFGTENKYNNEDIDKCPDQELAKVSDKILKKCGGVPLAVVTMSSLLACKARNEMDWYEVYNSIGTGLENNLDVKNMRNILSFSYYELPSHLRTCLLHLSMFPEDFDIDKDCLIRMWIAEGFIQCDRHGRSLFELGDCYLNELINRSMILIQPIHNSLTGMVNNCHIHDMVLDLILSDMDNTSPSNTIRRLSLENGKESHVMAQATRNLLQHARSVVIFPSAVAQVPAAGSCRVLRVLDLEDCNLSETNSLKYLENLYHLRYLGLCGTSISQLPDEIGNLQFLQTMAVNCNNISSLPSSVVQLRNLMCLVIDDFTRLSLLHIDGSTINIIEELGQLTELRRLWIKLDEWNDKLLECLHKLQKIRELDIVVDPGQRSIGGLDAWVAPRHLRLLGTKHSCWFSTLLAWVNPFLVPDLTCLYIAVRELHQVDLDSLRRLPTLRSLSLVVDNKNLGIHQGFVVGAGSFPYLVSCYFWQFVWPMVFQQGAMPRLRKLHVWPLFYVRVARGIACSDGVLDLGLGNLPSLQEVIADLQCEGSSMEEAEQAKAARTHAIEMHPNHPRHIQYEVSGWDDD</sequence>
<dbReference type="Pfam" id="PF00931">
    <property type="entry name" value="NB-ARC"/>
    <property type="match status" value="1"/>
</dbReference>
<dbReference type="AlphaFoldDB" id="A0A8T0PX90"/>
<evidence type="ECO:0000313" key="11">
    <source>
        <dbReference type="EMBL" id="KAG2563546.1"/>
    </source>
</evidence>